<comment type="subcellular location">
    <subcellularLocation>
        <location evidence="1">Host cell</location>
    </subcellularLocation>
    <subcellularLocation>
        <location evidence="2">Secreted</location>
    </subcellularLocation>
</comment>
<organism evidence="5 6">
    <name type="scientific">Lactarius akahatsu</name>
    <dbReference type="NCBI Taxonomy" id="416441"/>
    <lineage>
        <taxon>Eukaryota</taxon>
        <taxon>Fungi</taxon>
        <taxon>Dikarya</taxon>
        <taxon>Basidiomycota</taxon>
        <taxon>Agaricomycotina</taxon>
        <taxon>Agaricomycetes</taxon>
        <taxon>Russulales</taxon>
        <taxon>Russulaceae</taxon>
        <taxon>Lactarius</taxon>
    </lineage>
</organism>
<evidence type="ECO:0000256" key="1">
    <source>
        <dbReference type="ARBA" id="ARBA00004340"/>
    </source>
</evidence>
<evidence type="ECO:0000313" key="5">
    <source>
        <dbReference type="EMBL" id="KAH9001046.1"/>
    </source>
</evidence>
<dbReference type="GO" id="GO:0043657">
    <property type="term" value="C:host cell"/>
    <property type="evidence" value="ECO:0007669"/>
    <property type="project" value="UniProtKB-SubCell"/>
</dbReference>
<evidence type="ECO:0000256" key="3">
    <source>
        <dbReference type="ARBA" id="ARBA00022525"/>
    </source>
</evidence>
<accession>A0AAD4QHW5</accession>
<proteinExistence type="predicted"/>
<dbReference type="EMBL" id="JAKELL010000001">
    <property type="protein sequence ID" value="KAH9001046.1"/>
    <property type="molecule type" value="Genomic_DNA"/>
</dbReference>
<feature type="domain" description="Crinkler effector protein N-terminal" evidence="4">
    <location>
        <begin position="6"/>
        <end position="102"/>
    </location>
</feature>
<evidence type="ECO:0000259" key="4">
    <source>
        <dbReference type="Pfam" id="PF20147"/>
    </source>
</evidence>
<dbReference type="AlphaFoldDB" id="A0AAD4QHW5"/>
<dbReference type="Proteomes" id="UP001201163">
    <property type="component" value="Unassembled WGS sequence"/>
</dbReference>
<dbReference type="Pfam" id="PF20147">
    <property type="entry name" value="Crinkler"/>
    <property type="match status" value="1"/>
</dbReference>
<evidence type="ECO:0000313" key="6">
    <source>
        <dbReference type="Proteomes" id="UP001201163"/>
    </source>
</evidence>
<keyword evidence="6" id="KW-1185">Reference proteome</keyword>
<gene>
    <name evidence="5" type="ORF">EDB92DRAFT_2846</name>
</gene>
<protein>
    <recommendedName>
        <fullName evidence="4">Crinkler effector protein N-terminal domain-containing protein</fullName>
    </recommendedName>
</protein>
<evidence type="ECO:0000256" key="2">
    <source>
        <dbReference type="ARBA" id="ARBA00004613"/>
    </source>
</evidence>
<comment type="caution">
    <text evidence="5">The sequence shown here is derived from an EMBL/GenBank/DDBJ whole genome shotgun (WGS) entry which is preliminary data.</text>
</comment>
<reference evidence="5" key="1">
    <citation type="submission" date="2022-01" db="EMBL/GenBank/DDBJ databases">
        <title>Comparative genomics reveals a dynamic genome evolution in the ectomycorrhizal milk-cap (Lactarius) mushrooms.</title>
        <authorList>
            <consortium name="DOE Joint Genome Institute"/>
            <person name="Lebreton A."/>
            <person name="Tang N."/>
            <person name="Kuo A."/>
            <person name="LaButti K."/>
            <person name="Drula E."/>
            <person name="Barry K."/>
            <person name="Clum A."/>
            <person name="Lipzen A."/>
            <person name="Mousain D."/>
            <person name="Ng V."/>
            <person name="Wang R."/>
            <person name="Wang X."/>
            <person name="Dai Y."/>
            <person name="Henrissat B."/>
            <person name="Grigoriev I.V."/>
            <person name="Guerin-Laguette A."/>
            <person name="Yu F."/>
            <person name="Martin F.M."/>
        </authorList>
    </citation>
    <scope>NUCLEOTIDE SEQUENCE</scope>
    <source>
        <strain evidence="5">QP</strain>
    </source>
</reference>
<name>A0AAD4QHW5_9AGAM</name>
<keyword evidence="3" id="KW-0964">Secreted</keyword>
<dbReference type="InterPro" id="IPR045379">
    <property type="entry name" value="Crinkler_N"/>
</dbReference>
<sequence length="264" mass="30095">MADDAELSCFIEGTKHPFDIIIPHNSKGDSLKENIFNRRCKELAPDCDHLVLLKANVDRHCPRLPLLRFNLGDEGVTEISPRQMISEIWQVPPPSGRIHIFVTFTNLPSEFEGRRRLLEAAHLVYYTFWGKDLNKLLQLVPECGNFRYLTEEQIHKLGIRGPLGYSEVVLLVRKAYEDAYSELQSYQSKPEESRGGGVVVLGQSGITSHRLRFSPLTIATRSRKNMFPVLSPISPLKRGKGCRFSKGSTICSLYRNRCSDMRIY</sequence>
<dbReference type="GO" id="GO:0005576">
    <property type="term" value="C:extracellular region"/>
    <property type="evidence" value="ECO:0007669"/>
    <property type="project" value="UniProtKB-SubCell"/>
</dbReference>